<sequence length="659" mass="68227">MPRKTWGAVCAFALTLTGIPAVTAAASPSPVDDLVVRGTLVATLGSGRDASGRPVETTGLGIRTEAGSVVRLDADASAAALTKARAGDTVRAVVDVPADVPVAALRGSRPDAPAGALTRAGELKARSINVLQAAPVAAAPRAGAHSAYLVRVDDAAATGEFTLAEGRAAVSRGSAYWTRETGKIVNGLTVRGEATLTTSNVCAELANGDYFKVWERAQKLFPGVDASRTARTHLIVMVPRSCYDDGSIGWTGLATIGEKGLTSGGLVFLAADDAHTVSHELGHNFGLGHSNLEIGNADGPLEYLGIHSVMGASFSEGTTTYAPPVLDPAFRAVLDILPGASITAGNPGVDTRVRAVSGKSPLSLRFVDQAGRTMYLELRDGGGNDAGAYYASPWAIDPAYDLGRGVRFSTIVRDSRGVPTLVTLGGSSDGVAWATVHAGESVRSSSLGRTVAVRSISSGTAVVGFSTPAESRATMSKISVRYGRSTKVSVKVAGETKPQGVVQFYVGTKRVATAKVSSSGRATATLPASVRPGKRTVTARYSGDVMLAGSRAKRTVKVAKGLPSMKVTKASKVRKGSKATLTVRVGTVAGTRPYGTVRAKVGKKYVSKSAKIVRSGKYWVAKVRTSKLPRGKVALVYTPAKSTSKLLTTRRVSSGYTAR</sequence>
<dbReference type="RefSeq" id="WP_192281089.1">
    <property type="nucleotide sequence ID" value="NZ_JACZDF010000006.1"/>
</dbReference>
<comment type="caution">
    <text evidence="3">The sequence shown here is derived from an EMBL/GenBank/DDBJ whole genome shotgun (WGS) entry which is preliminary data.</text>
</comment>
<dbReference type="Gene3D" id="2.60.40.10">
    <property type="entry name" value="Immunoglobulins"/>
    <property type="match status" value="1"/>
</dbReference>
<dbReference type="EMBL" id="JACZDF010000006">
    <property type="protein sequence ID" value="MBD9700098.1"/>
    <property type="molecule type" value="Genomic_DNA"/>
</dbReference>
<proteinExistence type="predicted"/>
<gene>
    <name evidence="3" type="ORF">IGS67_11450</name>
</gene>
<evidence type="ECO:0000313" key="3">
    <source>
        <dbReference type="EMBL" id="MBD9700098.1"/>
    </source>
</evidence>
<dbReference type="Pfam" id="PF16640">
    <property type="entry name" value="Big_3_5"/>
    <property type="match status" value="1"/>
</dbReference>
<accession>A0ABR9DSH3</accession>
<keyword evidence="4" id="KW-1185">Reference proteome</keyword>
<name>A0ABR9DSH3_9MICO</name>
<dbReference type="Gene3D" id="3.40.390.10">
    <property type="entry name" value="Collagenase (Catalytic Domain)"/>
    <property type="match status" value="1"/>
</dbReference>
<dbReference type="InterPro" id="IPR032109">
    <property type="entry name" value="Big_3_5"/>
</dbReference>
<feature type="chain" id="PRO_5045165182" evidence="1">
    <location>
        <begin position="25"/>
        <end position="659"/>
    </location>
</feature>
<protein>
    <submittedName>
        <fullName evidence="3">Ig-like domain repeat protein</fullName>
    </submittedName>
</protein>
<evidence type="ECO:0000259" key="2">
    <source>
        <dbReference type="Pfam" id="PF16640"/>
    </source>
</evidence>
<dbReference type="SUPFAM" id="SSF55486">
    <property type="entry name" value="Metalloproteases ('zincins'), catalytic domain"/>
    <property type="match status" value="1"/>
</dbReference>
<dbReference type="Proteomes" id="UP000642107">
    <property type="component" value="Unassembled WGS sequence"/>
</dbReference>
<dbReference type="InterPro" id="IPR013783">
    <property type="entry name" value="Ig-like_fold"/>
</dbReference>
<organism evidence="3 4">
    <name type="scientific">Flavimobilis rhizosphaerae</name>
    <dbReference type="NCBI Taxonomy" id="2775421"/>
    <lineage>
        <taxon>Bacteria</taxon>
        <taxon>Bacillati</taxon>
        <taxon>Actinomycetota</taxon>
        <taxon>Actinomycetes</taxon>
        <taxon>Micrococcales</taxon>
        <taxon>Jonesiaceae</taxon>
        <taxon>Flavimobilis</taxon>
    </lineage>
</organism>
<feature type="domain" description="Bacterial Ig-like" evidence="2">
    <location>
        <begin position="476"/>
        <end position="558"/>
    </location>
</feature>
<reference evidence="3 4" key="1">
    <citation type="submission" date="2020-09" db="EMBL/GenBank/DDBJ databases">
        <title>Flavimobilis rhizosphaerae sp. nov., isolated from rhizosphere soil of Spartina alterniflora.</title>
        <authorList>
            <person name="Hanqin C."/>
        </authorList>
    </citation>
    <scope>NUCLEOTIDE SEQUENCE [LARGE SCALE GENOMIC DNA]</scope>
    <source>
        <strain evidence="3 4">GY 10621</strain>
    </source>
</reference>
<evidence type="ECO:0000313" key="4">
    <source>
        <dbReference type="Proteomes" id="UP000642107"/>
    </source>
</evidence>
<feature type="signal peptide" evidence="1">
    <location>
        <begin position="1"/>
        <end position="24"/>
    </location>
</feature>
<evidence type="ECO:0000256" key="1">
    <source>
        <dbReference type="SAM" id="SignalP"/>
    </source>
</evidence>
<dbReference type="InterPro" id="IPR024079">
    <property type="entry name" value="MetalloPept_cat_dom_sf"/>
</dbReference>
<keyword evidence="1" id="KW-0732">Signal</keyword>